<dbReference type="GO" id="GO:0003743">
    <property type="term" value="F:translation initiation factor activity"/>
    <property type="evidence" value="ECO:0007669"/>
    <property type="project" value="UniProtKB-KW"/>
</dbReference>
<dbReference type="SMART" id="SM00543">
    <property type="entry name" value="MIF4G"/>
    <property type="match status" value="1"/>
</dbReference>
<feature type="compositionally biased region" description="Polar residues" evidence="8">
    <location>
        <begin position="187"/>
        <end position="198"/>
    </location>
</feature>
<evidence type="ECO:0000256" key="3">
    <source>
        <dbReference type="ARBA" id="ARBA00022490"/>
    </source>
</evidence>
<dbReference type="Proteomes" id="UP000663853">
    <property type="component" value="Unassembled WGS sequence"/>
</dbReference>
<comment type="subcellular location">
    <subcellularLocation>
        <location evidence="1">Cytoplasm</location>
    </subcellularLocation>
</comment>
<evidence type="ECO:0000256" key="6">
    <source>
        <dbReference type="ARBA" id="ARBA00022884"/>
    </source>
</evidence>
<evidence type="ECO:0000256" key="5">
    <source>
        <dbReference type="ARBA" id="ARBA00022553"/>
    </source>
</evidence>
<comment type="similarity">
    <text evidence="2">Belongs to the eukaryotic initiation factor 4G family.</text>
</comment>
<feature type="region of interest" description="Disordered" evidence="8">
    <location>
        <begin position="57"/>
        <end position="208"/>
    </location>
</feature>
<dbReference type="InterPro" id="IPR022745">
    <property type="entry name" value="eIF4G1_eIF4E-bd"/>
</dbReference>
<evidence type="ECO:0000256" key="4">
    <source>
        <dbReference type="ARBA" id="ARBA00022540"/>
    </source>
</evidence>
<dbReference type="PROSITE" id="PS51366">
    <property type="entry name" value="MI"/>
    <property type="match status" value="1"/>
</dbReference>
<evidence type="ECO:0000313" key="11">
    <source>
        <dbReference type="Proteomes" id="UP000663853"/>
    </source>
</evidence>
<feature type="compositionally biased region" description="Polar residues" evidence="8">
    <location>
        <begin position="119"/>
        <end position="131"/>
    </location>
</feature>
<dbReference type="EMBL" id="CAJMXA010004050">
    <property type="protein sequence ID" value="CAE6532945.1"/>
    <property type="molecule type" value="Genomic_DNA"/>
</dbReference>
<keyword evidence="4" id="KW-0396">Initiation factor</keyword>
<feature type="compositionally biased region" description="Gly residues" evidence="8">
    <location>
        <begin position="80"/>
        <end position="91"/>
    </location>
</feature>
<keyword evidence="6" id="KW-0694">RNA-binding</keyword>
<dbReference type="AlphaFoldDB" id="A0A8H3DMK0"/>
<dbReference type="SUPFAM" id="SSF101489">
    <property type="entry name" value="Eukaryotic initiation factor 4f subunit eIF4g, eIF4e-binding domain"/>
    <property type="match status" value="1"/>
</dbReference>
<gene>
    <name evidence="10" type="ORF">RDB_LOCUS171623</name>
</gene>
<evidence type="ECO:0000256" key="1">
    <source>
        <dbReference type="ARBA" id="ARBA00004496"/>
    </source>
</evidence>
<comment type="caution">
    <text evidence="10">The sequence shown here is derived from an EMBL/GenBank/DDBJ whole genome shotgun (WGS) entry which is preliminary data.</text>
</comment>
<keyword evidence="3" id="KW-0963">Cytoplasm</keyword>
<dbReference type="Pfam" id="PF12152">
    <property type="entry name" value="eIF_4G1"/>
    <property type="match status" value="1"/>
</dbReference>
<dbReference type="InterPro" id="IPR003891">
    <property type="entry name" value="Initiation_fac_eIF4g_MI"/>
</dbReference>
<dbReference type="SMART" id="SM00544">
    <property type="entry name" value="MA3"/>
    <property type="match status" value="1"/>
</dbReference>
<organism evidence="10 11">
    <name type="scientific">Rhizoctonia solani</name>
    <dbReference type="NCBI Taxonomy" id="456999"/>
    <lineage>
        <taxon>Eukaryota</taxon>
        <taxon>Fungi</taxon>
        <taxon>Dikarya</taxon>
        <taxon>Basidiomycota</taxon>
        <taxon>Agaricomycotina</taxon>
        <taxon>Agaricomycetes</taxon>
        <taxon>Cantharellales</taxon>
        <taxon>Ceratobasidiaceae</taxon>
        <taxon>Rhizoctonia</taxon>
    </lineage>
</organism>
<name>A0A8H3DMK0_9AGAM</name>
<accession>A0A8H3DMK0</accession>
<evidence type="ECO:0000256" key="2">
    <source>
        <dbReference type="ARBA" id="ARBA00005775"/>
    </source>
</evidence>
<dbReference type="InterPro" id="IPR016024">
    <property type="entry name" value="ARM-type_fold"/>
</dbReference>
<dbReference type="PANTHER" id="PTHR23253:SF9">
    <property type="entry name" value="EUKARYOTIC TRANSLATION INITIATION FACTOR 4 GAMMA 2"/>
    <property type="match status" value="1"/>
</dbReference>
<protein>
    <recommendedName>
        <fullName evidence="9">MI domain-containing protein</fullName>
    </recommendedName>
</protein>
<dbReference type="Gene3D" id="1.20.970.30">
    <property type="entry name" value="eIF4G, eIF4E-binding domain"/>
    <property type="match status" value="1"/>
</dbReference>
<dbReference type="Gene3D" id="1.25.40.180">
    <property type="match status" value="2"/>
</dbReference>
<dbReference type="Pfam" id="PF02854">
    <property type="entry name" value="MIF4G"/>
    <property type="match status" value="1"/>
</dbReference>
<keyword evidence="5" id="KW-0597">Phosphoprotein</keyword>
<sequence>MLWNAKNIEDLRTIHYPVGVNPPDLELNFPIEPGRFRYERNFLLQFKSVCTKRPDSLPPLDSIGIDPSQVGAGNRRGPRGGRGPNTLGVGGDPSQQRQAPIGLGLGPGLANRSDFAMGQFQSHSNSQSRFEASNAARGLPFTGGRTASLTPMSRSESQGGAGGGNPREAKRTRAQRGRNRPNKEDGSQTIANPTTNIEPSLVDTGESTKNQLVVDNTLSMTQEVERKVTALLNKLSMGNFDSISDQIIEWVNNYEQERIGATLIQVTKLIFERAKEEAVFSEVYARLCHKMMERLSPKIQDQTIRNSEGQAITGGMLFRKYLLSLCKEAFKLRWGSDRAAPPTSDSEDEATGIMQDLGGGRRPYPNQYYVTNRTKRQGVSLARFMGELFGVQILTERVTHKSIKALLSNVINPEEEMILSLCTLLATVGPDLDKPKTKNHMDSYFKRIEEIAKGGNISFRMQFALLDVIELRARHWQLRHPVPHPTPLHQDSSLKDLGQRNSVRGGYRRGEYLDSNAIEPEGRNILDRTRTRPSVRASDLSQFGKISKPAGIQFGPSSLFNKKSANKRDPGIGRAVGTNMFALITDAAYVPPLVEPMTNSRRPRSLGTGGFPVSAVGGSNKRFNRLPRTNPSAVDVQKAQEGKVQKRVNKDVKEYLAIGDVDDAIIALEALPSGHRHLFVDRLINAAMDGGNRVDVVILVEKLFSAAHSRSIISPGCFERGLLPTIEMADDLSIDEPKTYEWLARMIHAAGIDKAKAEEMAGKILVYGNPPVSLKELLIKEYDRVSSA</sequence>
<dbReference type="GO" id="GO:0016281">
    <property type="term" value="C:eukaryotic translation initiation factor 4F complex"/>
    <property type="evidence" value="ECO:0007669"/>
    <property type="project" value="TreeGrafter"/>
</dbReference>
<dbReference type="Pfam" id="PF02847">
    <property type="entry name" value="MA3"/>
    <property type="match status" value="1"/>
</dbReference>
<proteinExistence type="inferred from homology"/>
<feature type="region of interest" description="Disordered" evidence="8">
    <location>
        <begin position="483"/>
        <end position="513"/>
    </location>
</feature>
<dbReference type="PANTHER" id="PTHR23253">
    <property type="entry name" value="EUKARYOTIC TRANSLATION INITIATION FACTOR 4 GAMMA"/>
    <property type="match status" value="1"/>
</dbReference>
<feature type="region of interest" description="Disordered" evidence="8">
    <location>
        <begin position="337"/>
        <end position="360"/>
    </location>
</feature>
<feature type="domain" description="MI" evidence="9">
    <location>
        <begin position="643"/>
        <end position="766"/>
    </location>
</feature>
<evidence type="ECO:0000256" key="7">
    <source>
        <dbReference type="ARBA" id="ARBA00022917"/>
    </source>
</evidence>
<keyword evidence="7" id="KW-0648">Protein biosynthesis</keyword>
<reference evidence="10" key="1">
    <citation type="submission" date="2021-01" db="EMBL/GenBank/DDBJ databases">
        <authorList>
            <person name="Kaushik A."/>
        </authorList>
    </citation>
    <scope>NUCLEOTIDE SEQUENCE</scope>
    <source>
        <strain evidence="10">AG6-10EEA</strain>
    </source>
</reference>
<evidence type="ECO:0000259" key="9">
    <source>
        <dbReference type="PROSITE" id="PS51366"/>
    </source>
</evidence>
<dbReference type="GO" id="GO:0003729">
    <property type="term" value="F:mRNA binding"/>
    <property type="evidence" value="ECO:0007669"/>
    <property type="project" value="TreeGrafter"/>
</dbReference>
<dbReference type="InterPro" id="IPR036211">
    <property type="entry name" value="eIF4G_eIF4E-bd_sf"/>
</dbReference>
<dbReference type="InterPro" id="IPR003890">
    <property type="entry name" value="MIF4G-like_typ-3"/>
</dbReference>
<feature type="region of interest" description="Disordered" evidence="8">
    <location>
        <begin position="600"/>
        <end position="640"/>
    </location>
</feature>
<feature type="compositionally biased region" description="Basic residues" evidence="8">
    <location>
        <begin position="170"/>
        <end position="180"/>
    </location>
</feature>
<dbReference type="SUPFAM" id="SSF48371">
    <property type="entry name" value="ARM repeat"/>
    <property type="match status" value="2"/>
</dbReference>
<evidence type="ECO:0000256" key="8">
    <source>
        <dbReference type="SAM" id="MobiDB-lite"/>
    </source>
</evidence>
<dbReference type="FunFam" id="1.25.40.180:FF:000020">
    <property type="entry name" value="Eukaryotic translation initiation factor subunit"/>
    <property type="match status" value="1"/>
</dbReference>
<feature type="compositionally biased region" description="Polar residues" evidence="8">
    <location>
        <begin position="145"/>
        <end position="158"/>
    </location>
</feature>
<evidence type="ECO:0000313" key="10">
    <source>
        <dbReference type="EMBL" id="CAE6532945.1"/>
    </source>
</evidence>
<dbReference type="GO" id="GO:0010494">
    <property type="term" value="C:cytoplasmic stress granule"/>
    <property type="evidence" value="ECO:0007669"/>
    <property type="project" value="UniProtKB-ARBA"/>
</dbReference>